<feature type="compositionally biased region" description="Low complexity" evidence="3">
    <location>
        <begin position="600"/>
        <end position="612"/>
    </location>
</feature>
<evidence type="ECO:0000313" key="6">
    <source>
        <dbReference type="Proteomes" id="UP001558652"/>
    </source>
</evidence>
<keyword evidence="1 2" id="KW-0694">RNA-binding</keyword>
<feature type="compositionally biased region" description="Polar residues" evidence="3">
    <location>
        <begin position="787"/>
        <end position="796"/>
    </location>
</feature>
<feature type="compositionally biased region" description="Basic and acidic residues" evidence="3">
    <location>
        <begin position="1788"/>
        <end position="1800"/>
    </location>
</feature>
<feature type="region of interest" description="Disordered" evidence="3">
    <location>
        <begin position="488"/>
        <end position="518"/>
    </location>
</feature>
<evidence type="ECO:0000256" key="1">
    <source>
        <dbReference type="ARBA" id="ARBA00022884"/>
    </source>
</evidence>
<dbReference type="Pfam" id="PF00076">
    <property type="entry name" value="RRM_1"/>
    <property type="match status" value="1"/>
</dbReference>
<keyword evidence="6" id="KW-1185">Reference proteome</keyword>
<feature type="region of interest" description="Disordered" evidence="3">
    <location>
        <begin position="573"/>
        <end position="872"/>
    </location>
</feature>
<protein>
    <recommendedName>
        <fullName evidence="4">RRM domain-containing protein</fullName>
    </recommendedName>
</protein>
<dbReference type="EMBL" id="JBFDAA010000005">
    <property type="protein sequence ID" value="KAL1132314.1"/>
    <property type="molecule type" value="Genomic_DNA"/>
</dbReference>
<feature type="compositionally biased region" description="Polar residues" evidence="3">
    <location>
        <begin position="1420"/>
        <end position="1430"/>
    </location>
</feature>
<feature type="compositionally biased region" description="Basic and acidic residues" evidence="3">
    <location>
        <begin position="684"/>
        <end position="715"/>
    </location>
</feature>
<feature type="region of interest" description="Disordered" evidence="3">
    <location>
        <begin position="2078"/>
        <end position="2101"/>
    </location>
</feature>
<organism evidence="5 6">
    <name type="scientific">Ranatra chinensis</name>
    <dbReference type="NCBI Taxonomy" id="642074"/>
    <lineage>
        <taxon>Eukaryota</taxon>
        <taxon>Metazoa</taxon>
        <taxon>Ecdysozoa</taxon>
        <taxon>Arthropoda</taxon>
        <taxon>Hexapoda</taxon>
        <taxon>Insecta</taxon>
        <taxon>Pterygota</taxon>
        <taxon>Neoptera</taxon>
        <taxon>Paraneoptera</taxon>
        <taxon>Hemiptera</taxon>
        <taxon>Heteroptera</taxon>
        <taxon>Panheteroptera</taxon>
        <taxon>Nepomorpha</taxon>
        <taxon>Nepidae</taxon>
        <taxon>Ranatrinae</taxon>
        <taxon>Ranatra</taxon>
    </lineage>
</organism>
<evidence type="ECO:0000256" key="3">
    <source>
        <dbReference type="SAM" id="MobiDB-lite"/>
    </source>
</evidence>
<feature type="compositionally biased region" description="Basic and acidic residues" evidence="3">
    <location>
        <begin position="1151"/>
        <end position="1174"/>
    </location>
</feature>
<feature type="region of interest" description="Disordered" evidence="3">
    <location>
        <begin position="325"/>
        <end position="344"/>
    </location>
</feature>
<feature type="compositionally biased region" description="Pro residues" evidence="3">
    <location>
        <begin position="2139"/>
        <end position="2150"/>
    </location>
</feature>
<feature type="compositionally biased region" description="Basic and acidic residues" evidence="3">
    <location>
        <begin position="747"/>
        <end position="783"/>
    </location>
</feature>
<feature type="compositionally biased region" description="Basic and acidic residues" evidence="3">
    <location>
        <begin position="1036"/>
        <end position="1045"/>
    </location>
</feature>
<feature type="compositionally biased region" description="Polar residues" evidence="3">
    <location>
        <begin position="1442"/>
        <end position="1465"/>
    </location>
</feature>
<feature type="domain" description="RRM" evidence="4">
    <location>
        <begin position="408"/>
        <end position="483"/>
    </location>
</feature>
<dbReference type="InterPro" id="IPR035979">
    <property type="entry name" value="RBD_domain_sf"/>
</dbReference>
<feature type="compositionally biased region" description="Basic and acidic residues" evidence="3">
    <location>
        <begin position="1630"/>
        <end position="1653"/>
    </location>
</feature>
<feature type="compositionally biased region" description="Basic and acidic residues" evidence="3">
    <location>
        <begin position="1256"/>
        <end position="1271"/>
    </location>
</feature>
<feature type="compositionally biased region" description="Basic and acidic residues" evidence="3">
    <location>
        <begin position="797"/>
        <end position="820"/>
    </location>
</feature>
<feature type="region of interest" description="Disordered" evidence="3">
    <location>
        <begin position="1603"/>
        <end position="1762"/>
    </location>
</feature>
<dbReference type="PROSITE" id="PS50102">
    <property type="entry name" value="RRM"/>
    <property type="match status" value="2"/>
</dbReference>
<feature type="region of interest" description="Disordered" evidence="3">
    <location>
        <begin position="1784"/>
        <end position="1874"/>
    </location>
</feature>
<dbReference type="GO" id="GO:0003723">
    <property type="term" value="F:RNA binding"/>
    <property type="evidence" value="ECO:0007669"/>
    <property type="project" value="UniProtKB-UniRule"/>
</dbReference>
<dbReference type="SUPFAM" id="SSF54928">
    <property type="entry name" value="RNA-binding domain, RBD"/>
    <property type="match status" value="2"/>
</dbReference>
<feature type="compositionally biased region" description="Basic and acidic residues" evidence="3">
    <location>
        <begin position="1103"/>
        <end position="1126"/>
    </location>
</feature>
<sequence length="2150" mass="242006">MEDKKNQEGGEVQENKRRKVSKEHERFDASKKAVLNITKVKDYLNNALYRIDSFKEQIISLVSEEPMVKANDVTIVDQEAAKDITVESVDKKTSEETGSTQIDSEKNLDLEKEVPAELNTIPKGVKENCDIECPTVDEPSTMESSQSTERSVNSKNKCDLTDYLIGDTDSDDDLCLPEETNSGIVITSVKPLSKALLLLNRSANIDNVTKFLENSGVQGIQDIVITKGPFLSTAVVTFDNKDNLEMSEGSLKRKREMESINDFGVVKQLKILLDGKSISLPICDDNSECFKLLNDASEAIKVAIEKIDRLEQFFTESCGMIGSEDGQSEKFVNSSAPEKENNNLKDDSFKYSYNQHWNSHSNPKPCLETIDTPANSEPSGISNNQSVELRPIDEDQMLNSSLEQPNQFQTYMDNLSKEITEEELITILQDAGLKNFAISLKHRPSHSFAFVSYLDEDNFNKALSLNKKLFNNGRKITIRVCCPQREKCKNNSKNEKPPGNASSFQQNKETWKSWAGENPKQIQSQRISIGNYNAWSSKYNHNYIGHEMTGKTVVDADNTKEPGKGRLTRAQSATVVSSPRRASQRLIADKKEETEIGTPKKASAATRASTRTSKIDIKKENETPKKVETPKKAATNGSKKIETIKKSAVDTVKATGPQTPKRATRSTRHSKVPEDEILQEAPEEPTKTESRKRNSRKKLDLDSSSDERETDKSDIKNVSNGKVEEVKTNEHKLEVIKETDETINEAVSKKEISEKESESDKIELPKKKSDGENEIVQKLKPTENLESENSPQSSIKKSQDEKINAEAKSLIKNEDEDKGMQKRSSARNLKEPEKVETKTSAQSPTKDVQEKNIDTEVHGKNDEKSPAKKNLRVEINSVSYDQKGLVQAQSLIHTGQENKNENVSPIKKLEESEYIEPKINTESLGEKVEVQNHDVKVQSLTQGGQENVKVNETDKKLKESGDIDTEDKKFEESKDETEKNITSPSKKVHEQNHVIKVQSLVQTGQENENGNETSDKKFEEPKDVETEKNMTSPSKKVHEQNHDIKLQSLVQTGRNNENGNKTSDKKFEESKDVETEKNITSPSKKVHEQNHDLKLQSLVQTGRENENGNKTSDKKFEESKDVETEKNITSPSKKVHEQNHDLKVQSLAQGGKEDVNVNERDKKLKESGDIETEKNTVSPGKKLERNLDMKVQSLAQTGRDNENGNETSDKKFEESKDVETEKNITSPSKKLHEQNHDIKVQSLVQTGQENENGNKTSDKKFEESKDVETEKNITSPSKKVHEQNHDIKVQSLVQTGRENENGNKTSDNKFEESKDVKTEKNMTSPSKKVYEQNHDIKLQSLDTAGKDYEKGDVSPVRKFEKSDVETEKSIISPNKKKHEQNHNIKVQSLVLTGQENEMGNISPVKKLEESEDVETEKSTKSPNRNIQEQNLDLVPTERENGTNDSVNKLNKSDNIGNKQNAQSPANEVLEEKGYTGVHSSILTRQEKIYESSTNKREESRDIETGKNACSPAKKVLEEEGSSEIQSLVRSSQDDKDLLVKKLEAETKVEEKSGSLVGTLGEGDNNVDSEKMVPEVLAEVGKDTQLSINKPERHENSAVCFVHQMERETGSPSINLKEKTIKSSHSSTEGLEEKKTDGIERIQEKGQEGDKENETSEADIENILPSLDVEKQGTTEVDESEKINQPLITGENKKDENDSQKEDDSLAKKEEDMAISHIPVRKQKLDQQPECENRSCSPPKIRKIEEGEPAQLPNKIQDREGELSSEKIEICREQLLVENGNHSALSCDRSQKSVEVERTVENECDSETGMSKKADTLHETDEEDDSGGYQLKLDLTDDKNSSNLNGQAETLSPQGGCRRKREDSSDVELTAPEKRMKAEEEEEVIFDFKDPKLYTHPFSAFVSRLPKRITEDKLRKFFYNLDIKGVIDVKLFPENVRNDTICSLVFFSTEEELMSAVNSYKKMKLGRPLFIAPSYSYKPQSEKAIAWTQDREKDFEIRRLKRENTQLKKEITRLKTELAEKKLPQRIYKNREHSVFDNLLPGQQDNMRNFRESQESLSSLEKSEDELQNRIAVGVHSRNLPGNWVRGRGGSTRRSLGRPWGDGGSKTYMGGYNNSSCGSCSGCGGRGSIDAPARSEFAPAVPPVPWLPRTA</sequence>
<feature type="compositionally biased region" description="Polar residues" evidence="3">
    <location>
        <begin position="999"/>
        <end position="1012"/>
    </location>
</feature>
<feature type="compositionally biased region" description="Basic and acidic residues" evidence="3">
    <location>
        <begin position="847"/>
        <end position="866"/>
    </location>
</feature>
<dbReference type="InterPro" id="IPR012677">
    <property type="entry name" value="Nucleotide-bd_a/b_plait_sf"/>
</dbReference>
<feature type="compositionally biased region" description="Polar residues" evidence="3">
    <location>
        <begin position="1383"/>
        <end position="1399"/>
    </location>
</feature>
<reference evidence="5 6" key="1">
    <citation type="submission" date="2024-07" db="EMBL/GenBank/DDBJ databases">
        <title>Chromosome-level genome assembly of the water stick insect Ranatra chinensis (Heteroptera: Nepidae).</title>
        <authorList>
            <person name="Liu X."/>
        </authorList>
    </citation>
    <scope>NUCLEOTIDE SEQUENCE [LARGE SCALE GENOMIC DNA]</scope>
    <source>
        <strain evidence="5">Cailab_2021Rc</strain>
        <tissue evidence="5">Muscle</tissue>
    </source>
</reference>
<feature type="compositionally biased region" description="Basic and acidic residues" evidence="3">
    <location>
        <begin position="1085"/>
        <end position="1094"/>
    </location>
</feature>
<feature type="compositionally biased region" description="Basic and acidic residues" evidence="3">
    <location>
        <begin position="1199"/>
        <end position="1222"/>
    </location>
</feature>
<accession>A0ABD0ZAE7</accession>
<dbReference type="SMART" id="SM00360">
    <property type="entry name" value="RRM"/>
    <property type="match status" value="2"/>
</dbReference>
<feature type="compositionally biased region" description="Basic and acidic residues" evidence="3">
    <location>
        <begin position="1134"/>
        <end position="1143"/>
    </location>
</feature>
<feature type="compositionally biased region" description="Basic and acidic residues" evidence="3">
    <location>
        <begin position="1297"/>
        <end position="1320"/>
    </location>
</feature>
<dbReference type="CDD" id="cd00590">
    <property type="entry name" value="RRM_SF"/>
    <property type="match status" value="2"/>
</dbReference>
<feature type="compositionally biased region" description="Basic and acidic residues" evidence="3">
    <location>
        <begin position="1484"/>
        <end position="1504"/>
    </location>
</feature>
<feature type="compositionally biased region" description="Basic and acidic residues" evidence="3">
    <location>
        <begin position="1690"/>
        <end position="1713"/>
    </location>
</feature>
<name>A0ABD0ZAE7_9HEMI</name>
<feature type="compositionally biased region" description="Basic and acidic residues" evidence="3">
    <location>
        <begin position="1722"/>
        <end position="1732"/>
    </location>
</feature>
<evidence type="ECO:0000256" key="2">
    <source>
        <dbReference type="PROSITE-ProRule" id="PRU00176"/>
    </source>
</evidence>
<comment type="caution">
    <text evidence="5">The sequence shown here is derived from an EMBL/GenBank/DDBJ whole genome shotgun (WGS) entry which is preliminary data.</text>
</comment>
<feature type="compositionally biased region" description="Basic and acidic residues" evidence="3">
    <location>
        <begin position="639"/>
        <end position="648"/>
    </location>
</feature>
<feature type="compositionally biased region" description="Polar residues" evidence="3">
    <location>
        <begin position="1840"/>
        <end position="1852"/>
    </location>
</feature>
<evidence type="ECO:0000313" key="5">
    <source>
        <dbReference type="EMBL" id="KAL1132314.1"/>
    </source>
</evidence>
<feature type="compositionally biased region" description="Polar residues" evidence="3">
    <location>
        <begin position="1048"/>
        <end position="1061"/>
    </location>
</feature>
<feature type="compositionally biased region" description="Polar residues" evidence="3">
    <location>
        <begin position="938"/>
        <end position="948"/>
    </location>
</feature>
<feature type="compositionally biased region" description="Basic and acidic residues" evidence="3">
    <location>
        <begin position="1062"/>
        <end position="1077"/>
    </location>
</feature>
<feature type="domain" description="RRM" evidence="4">
    <location>
        <begin position="1897"/>
        <end position="1975"/>
    </location>
</feature>
<feature type="region of interest" description="Disordered" evidence="3">
    <location>
        <begin position="2130"/>
        <end position="2150"/>
    </location>
</feature>
<dbReference type="Proteomes" id="UP001558652">
    <property type="component" value="Unassembled WGS sequence"/>
</dbReference>
<feature type="compositionally biased region" description="Basic and acidic residues" evidence="3">
    <location>
        <begin position="1230"/>
        <end position="1239"/>
    </location>
</feature>
<feature type="region of interest" description="Disordered" evidence="3">
    <location>
        <begin position="935"/>
        <end position="1511"/>
    </location>
</feature>
<feature type="compositionally biased region" description="Basic and acidic residues" evidence="3">
    <location>
        <begin position="1344"/>
        <end position="1368"/>
    </location>
</feature>
<feature type="compositionally biased region" description="Basic and acidic residues" evidence="3">
    <location>
        <begin position="1279"/>
        <end position="1288"/>
    </location>
</feature>
<feature type="compositionally biased region" description="Basic and acidic residues" evidence="3">
    <location>
        <begin position="828"/>
        <end position="837"/>
    </location>
</feature>
<feature type="region of interest" description="Disordered" evidence="3">
    <location>
        <begin position="1"/>
        <end position="26"/>
    </location>
</feature>
<gene>
    <name evidence="5" type="ORF">AAG570_010270</name>
</gene>
<evidence type="ECO:0000259" key="4">
    <source>
        <dbReference type="PROSITE" id="PS50102"/>
    </source>
</evidence>
<feature type="compositionally biased region" description="Basic and acidic residues" evidence="3">
    <location>
        <begin position="1013"/>
        <end position="1028"/>
    </location>
</feature>
<feature type="compositionally biased region" description="Basic and acidic residues" evidence="3">
    <location>
        <begin position="613"/>
        <end position="631"/>
    </location>
</feature>
<feature type="compositionally biased region" description="Basic and acidic residues" evidence="3">
    <location>
        <begin position="722"/>
        <end position="740"/>
    </location>
</feature>
<proteinExistence type="predicted"/>
<feature type="compositionally biased region" description="Basic and acidic residues" evidence="3">
    <location>
        <begin position="1328"/>
        <end position="1337"/>
    </location>
</feature>
<feature type="compositionally biased region" description="Basic and acidic residues" evidence="3">
    <location>
        <begin position="1809"/>
        <end position="1818"/>
    </location>
</feature>
<feature type="compositionally biased region" description="Basic and acidic residues" evidence="3">
    <location>
        <begin position="949"/>
        <end position="979"/>
    </location>
</feature>
<dbReference type="InterPro" id="IPR000504">
    <property type="entry name" value="RRM_dom"/>
</dbReference>
<feature type="region of interest" description="Disordered" evidence="3">
    <location>
        <begin position="1547"/>
        <end position="1568"/>
    </location>
</feature>
<dbReference type="Gene3D" id="3.30.70.330">
    <property type="match status" value="2"/>
</dbReference>
<feature type="compositionally biased region" description="Polar residues" evidence="3">
    <location>
        <begin position="1242"/>
        <end position="1255"/>
    </location>
</feature>